<evidence type="ECO:0000256" key="13">
    <source>
        <dbReference type="ARBA" id="ARBA00048679"/>
    </source>
</evidence>
<keyword evidence="17" id="KW-1185">Reference proteome</keyword>
<dbReference type="CDD" id="cd14340">
    <property type="entry name" value="UBA_BRSK"/>
    <property type="match status" value="1"/>
</dbReference>
<dbReference type="GO" id="GO:0016301">
    <property type="term" value="F:kinase activity"/>
    <property type="evidence" value="ECO:0007669"/>
    <property type="project" value="UniProtKB-KW"/>
</dbReference>
<evidence type="ECO:0000256" key="10">
    <source>
        <dbReference type="ARBA" id="ARBA00022902"/>
    </source>
</evidence>
<protein>
    <submittedName>
        <fullName evidence="18">Serine/threonine-protein kinase BRSK2 isoform X7</fullName>
    </submittedName>
</protein>
<evidence type="ECO:0000256" key="7">
    <source>
        <dbReference type="ARBA" id="ARBA00022777"/>
    </source>
</evidence>
<comment type="catalytic activity">
    <reaction evidence="13">
        <text>L-seryl-[protein] + ATP = O-phospho-L-seryl-[protein] + ADP + H(+)</text>
        <dbReference type="Rhea" id="RHEA:17989"/>
        <dbReference type="Rhea" id="RHEA-COMP:9863"/>
        <dbReference type="Rhea" id="RHEA-COMP:11604"/>
        <dbReference type="ChEBI" id="CHEBI:15378"/>
        <dbReference type="ChEBI" id="CHEBI:29999"/>
        <dbReference type="ChEBI" id="CHEBI:30616"/>
        <dbReference type="ChEBI" id="CHEBI:83421"/>
        <dbReference type="ChEBI" id="CHEBI:456216"/>
        <dbReference type="EC" id="2.7.11.1"/>
    </reaction>
</comment>
<dbReference type="SMART" id="SM00220">
    <property type="entry name" value="S_TKc"/>
    <property type="match status" value="1"/>
</dbReference>
<evidence type="ECO:0000313" key="17">
    <source>
        <dbReference type="Proteomes" id="UP001652580"/>
    </source>
</evidence>
<name>A0ABM3U5L2_BALAC</name>
<comment type="cofactor">
    <cofactor evidence="1">
        <name>Mg(2+)</name>
        <dbReference type="ChEBI" id="CHEBI:18420"/>
    </cofactor>
</comment>
<evidence type="ECO:0000256" key="6">
    <source>
        <dbReference type="ARBA" id="ARBA00022741"/>
    </source>
</evidence>
<dbReference type="InterPro" id="IPR011009">
    <property type="entry name" value="Kinase-like_dom_sf"/>
</dbReference>
<dbReference type="Pfam" id="PF00069">
    <property type="entry name" value="Pkinase"/>
    <property type="match status" value="1"/>
</dbReference>
<keyword evidence="7 18" id="KW-0418">Kinase</keyword>
<feature type="compositionally biased region" description="Low complexity" evidence="15">
    <location>
        <begin position="387"/>
        <end position="411"/>
    </location>
</feature>
<dbReference type="Pfam" id="PF21122">
    <property type="entry name" value="KA1_BRSK"/>
    <property type="match status" value="1"/>
</dbReference>
<feature type="compositionally biased region" description="Low complexity" evidence="15">
    <location>
        <begin position="683"/>
        <end position="704"/>
    </location>
</feature>
<feature type="region of interest" description="Disordered" evidence="15">
    <location>
        <begin position="381"/>
        <end position="459"/>
    </location>
</feature>
<keyword evidence="6" id="KW-0547">Nucleotide-binding</keyword>
<comment type="similarity">
    <text evidence="2">Belongs to the protein kinase superfamily. CAMK Ser/Thr protein kinase family. SNF1 subfamily.</text>
</comment>
<evidence type="ECO:0000256" key="4">
    <source>
        <dbReference type="ARBA" id="ARBA00022679"/>
    </source>
</evidence>
<organism evidence="17 18">
    <name type="scientific">Balaenoptera acutorostrata</name>
    <name type="common">Common minke whale</name>
    <name type="synonym">Balaena rostrata</name>
    <dbReference type="NCBI Taxonomy" id="9767"/>
    <lineage>
        <taxon>Eukaryota</taxon>
        <taxon>Metazoa</taxon>
        <taxon>Chordata</taxon>
        <taxon>Craniata</taxon>
        <taxon>Vertebrata</taxon>
        <taxon>Euteleostomi</taxon>
        <taxon>Mammalia</taxon>
        <taxon>Eutheria</taxon>
        <taxon>Laurasiatheria</taxon>
        <taxon>Artiodactyla</taxon>
        <taxon>Whippomorpha</taxon>
        <taxon>Cetacea</taxon>
        <taxon>Mysticeti</taxon>
        <taxon>Balaenopteridae</taxon>
        <taxon>Balaenoptera</taxon>
    </lineage>
</organism>
<feature type="region of interest" description="Disordered" evidence="15">
    <location>
        <begin position="665"/>
        <end position="720"/>
    </location>
</feature>
<dbReference type="PANTHER" id="PTHR24346">
    <property type="entry name" value="MAP/MICROTUBULE AFFINITY-REGULATING KINASE"/>
    <property type="match status" value="1"/>
</dbReference>
<dbReference type="Gene3D" id="1.10.510.10">
    <property type="entry name" value="Transferase(Phosphotransferase) domain 1"/>
    <property type="match status" value="1"/>
</dbReference>
<feature type="compositionally biased region" description="Pro residues" evidence="15">
    <location>
        <begin position="415"/>
        <end position="429"/>
    </location>
</feature>
<dbReference type="PANTHER" id="PTHR24346:SF108">
    <property type="entry name" value="BR SERINE_THREONINE KINASE 1"/>
    <property type="match status" value="1"/>
</dbReference>
<sequence length="720" mass="80121">MWGPTGWRRRWARGRQVEREIAILKLIEHPHVLKLHDVYENKKYLYLVLEHVSGGELFDYLVKKGRLTPKEARKFFRQIISALDFCHSHSICHRDLKPENLLLDEKNNIRVADFGMASLQVGDSLLETSCGSPHYACPEVIRGEKYDGRKADVWSCGVILFALLVGALPFDDDNLRQLLEKVKRGVFHMPHFIPPDCQSLLRGMIEVDATRRLTLEHIQKHIWYIGGKNEPEPEQPVPRKVQLRSLPSLEDIDPDVLDSMHSLGCFRDRNKLLQDLLSEEENQEKMIYFLLLDRKERYPSHEDEDLPPRNEIDPPRKRVDSPMLNRHGKRRPERKSMEVLSVTDGGSPVPARRAIEMAQHGQSKAMFSKSLDIAEAHPQFSKEDRMAGAGAQGSRSISGASSGLSTSPLSSPRVTPHPSPRGSPLPTPKGTPVHTPKESPAGTPNPTPPSSPSVGGVPWRTRLNSIKNSFLGSPRFHRRKLQVPTPEEMSNLTPESSPELAKKSWFGNFINLEKEEQIFLVIKDKPLSSIKADIVHAFLSIPSLSHSVISQTSFRAEYKATGGPAVFQKPVKFQVDITYTEGGAAQKENGVYSVTFTLLSGPSRRFKRVVETIQTQLLSTHDQPSAQHLSDTTNCMEMMTGRLSKCGSPLSNFFDVIKQLFSDEKNGQAAQAPSTPAKRSAHGPLGDSAAAGPGPGGDAEYPAGKDTARTGPPAARREQP</sequence>
<evidence type="ECO:0000256" key="11">
    <source>
        <dbReference type="ARBA" id="ARBA00047899"/>
    </source>
</evidence>
<evidence type="ECO:0000256" key="3">
    <source>
        <dbReference type="ARBA" id="ARBA00022527"/>
    </source>
</evidence>
<dbReference type="InterPro" id="IPR000719">
    <property type="entry name" value="Prot_kinase_dom"/>
</dbReference>
<dbReference type="Proteomes" id="UP001652580">
    <property type="component" value="Chromosome 9"/>
</dbReference>
<evidence type="ECO:0000256" key="15">
    <source>
        <dbReference type="SAM" id="MobiDB-lite"/>
    </source>
</evidence>
<evidence type="ECO:0000256" key="1">
    <source>
        <dbReference type="ARBA" id="ARBA00001946"/>
    </source>
</evidence>
<comment type="catalytic activity">
    <reaction evidence="11">
        <text>L-threonyl-[protein] + ATP = O-phospho-L-threonyl-[protein] + ADP + H(+)</text>
        <dbReference type="Rhea" id="RHEA:46608"/>
        <dbReference type="Rhea" id="RHEA-COMP:11060"/>
        <dbReference type="Rhea" id="RHEA-COMP:11605"/>
        <dbReference type="ChEBI" id="CHEBI:15378"/>
        <dbReference type="ChEBI" id="CHEBI:30013"/>
        <dbReference type="ChEBI" id="CHEBI:30616"/>
        <dbReference type="ChEBI" id="CHEBI:61977"/>
        <dbReference type="ChEBI" id="CHEBI:456216"/>
        <dbReference type="EC" id="2.7.11.1"/>
    </reaction>
</comment>
<dbReference type="InterPro" id="IPR048622">
    <property type="entry name" value="BRSK1_2-like_UBA"/>
</dbReference>
<evidence type="ECO:0000256" key="14">
    <source>
        <dbReference type="ARBA" id="ARBA00048878"/>
    </source>
</evidence>
<keyword evidence="9" id="KW-0460">Magnesium</keyword>
<comment type="catalytic activity">
    <reaction evidence="12">
        <text>L-seryl-[tau protein] + ATP = O-phospho-L-seryl-[tau protein] + ADP + H(+)</text>
        <dbReference type="Rhea" id="RHEA:12801"/>
        <dbReference type="Rhea" id="RHEA-COMP:13701"/>
        <dbReference type="Rhea" id="RHEA-COMP:13702"/>
        <dbReference type="ChEBI" id="CHEBI:15378"/>
        <dbReference type="ChEBI" id="CHEBI:29999"/>
        <dbReference type="ChEBI" id="CHEBI:30616"/>
        <dbReference type="ChEBI" id="CHEBI:83421"/>
        <dbReference type="ChEBI" id="CHEBI:456216"/>
        <dbReference type="EC" id="2.7.11.26"/>
    </reaction>
</comment>
<evidence type="ECO:0000256" key="8">
    <source>
        <dbReference type="ARBA" id="ARBA00022840"/>
    </source>
</evidence>
<feature type="compositionally biased region" description="Basic and acidic residues" evidence="15">
    <location>
        <begin position="299"/>
        <end position="320"/>
    </location>
</feature>
<keyword evidence="4" id="KW-0808">Transferase</keyword>
<reference evidence="18" key="1">
    <citation type="submission" date="2025-08" db="UniProtKB">
        <authorList>
            <consortium name="RefSeq"/>
        </authorList>
    </citation>
    <scope>IDENTIFICATION</scope>
</reference>
<feature type="domain" description="Protein kinase" evidence="16">
    <location>
        <begin position="1"/>
        <end position="224"/>
    </location>
</feature>
<proteinExistence type="inferred from homology"/>
<evidence type="ECO:0000256" key="9">
    <source>
        <dbReference type="ARBA" id="ARBA00022842"/>
    </source>
</evidence>
<evidence type="ECO:0000256" key="2">
    <source>
        <dbReference type="ARBA" id="ARBA00006234"/>
    </source>
</evidence>
<dbReference type="SUPFAM" id="SSF56112">
    <property type="entry name" value="Protein kinase-like (PK-like)"/>
    <property type="match status" value="1"/>
</dbReference>
<evidence type="ECO:0000313" key="18">
    <source>
        <dbReference type="RefSeq" id="XP_057409641.1"/>
    </source>
</evidence>
<dbReference type="Pfam" id="PF21115">
    <property type="entry name" value="UBA_BRSK"/>
    <property type="match status" value="1"/>
</dbReference>
<feature type="region of interest" description="Disordered" evidence="15">
    <location>
        <begin position="299"/>
        <end position="349"/>
    </location>
</feature>
<dbReference type="GeneID" id="103019616"/>
<dbReference type="CDD" id="cd14081">
    <property type="entry name" value="STKc_BRSK1_2"/>
    <property type="match status" value="1"/>
</dbReference>
<gene>
    <name evidence="18" type="primary">BRSK2</name>
</gene>
<feature type="region of interest" description="Disordered" evidence="15">
    <location>
        <begin position="475"/>
        <end position="499"/>
    </location>
</feature>
<evidence type="ECO:0000256" key="12">
    <source>
        <dbReference type="ARBA" id="ARBA00048291"/>
    </source>
</evidence>
<evidence type="ECO:0000256" key="5">
    <source>
        <dbReference type="ARBA" id="ARBA00022723"/>
    </source>
</evidence>
<dbReference type="PROSITE" id="PS50011">
    <property type="entry name" value="PROTEIN_KINASE_DOM"/>
    <property type="match status" value="1"/>
</dbReference>
<keyword evidence="5" id="KW-0479">Metal-binding</keyword>
<dbReference type="PROSITE" id="PS00108">
    <property type="entry name" value="PROTEIN_KINASE_ST"/>
    <property type="match status" value="1"/>
</dbReference>
<dbReference type="InterPro" id="IPR008271">
    <property type="entry name" value="Ser/Thr_kinase_AS"/>
</dbReference>
<dbReference type="RefSeq" id="XP_057409641.1">
    <property type="nucleotide sequence ID" value="XM_057553658.1"/>
</dbReference>
<keyword evidence="10" id="KW-0524">Neurogenesis</keyword>
<keyword evidence="3" id="KW-0723">Serine/threonine-protein kinase</keyword>
<accession>A0ABM3U5L2</accession>
<comment type="catalytic activity">
    <reaction evidence="14">
        <text>L-threonyl-[tau protein] + ATP = O-phospho-L-threonyl-[tau protein] + ADP + H(+)</text>
        <dbReference type="Rhea" id="RHEA:53904"/>
        <dbReference type="Rhea" id="RHEA-COMP:13703"/>
        <dbReference type="Rhea" id="RHEA-COMP:13704"/>
        <dbReference type="ChEBI" id="CHEBI:15378"/>
        <dbReference type="ChEBI" id="CHEBI:30013"/>
        <dbReference type="ChEBI" id="CHEBI:30616"/>
        <dbReference type="ChEBI" id="CHEBI:61977"/>
        <dbReference type="ChEBI" id="CHEBI:456216"/>
        <dbReference type="EC" id="2.7.11.26"/>
    </reaction>
</comment>
<keyword evidence="8" id="KW-0067">ATP-binding</keyword>
<evidence type="ECO:0000259" key="16">
    <source>
        <dbReference type="PROSITE" id="PS50011"/>
    </source>
</evidence>